<feature type="domain" description="NmrA-like" evidence="4">
    <location>
        <begin position="2"/>
        <end position="280"/>
    </location>
</feature>
<dbReference type="SUPFAM" id="SSF51735">
    <property type="entry name" value="NAD(P)-binding Rossmann-fold domains"/>
    <property type="match status" value="1"/>
</dbReference>
<dbReference type="InterPro" id="IPR051609">
    <property type="entry name" value="NmrA/Isoflavone_reductase-like"/>
</dbReference>
<reference evidence="5 6" key="1">
    <citation type="submission" date="2021-02" db="EMBL/GenBank/DDBJ databases">
        <title>Genome assembly of Pseudopithomyces chartarum.</title>
        <authorList>
            <person name="Jauregui R."/>
            <person name="Singh J."/>
            <person name="Voisey C."/>
        </authorList>
    </citation>
    <scope>NUCLEOTIDE SEQUENCE [LARGE SCALE GENOMIC DNA]</scope>
    <source>
        <strain evidence="5 6">AGR01</strain>
    </source>
</reference>
<dbReference type="PANTHER" id="PTHR47706">
    <property type="entry name" value="NMRA-LIKE FAMILY PROTEIN"/>
    <property type="match status" value="1"/>
</dbReference>
<dbReference type="Pfam" id="PF05368">
    <property type="entry name" value="NmrA"/>
    <property type="match status" value="1"/>
</dbReference>
<evidence type="ECO:0000256" key="3">
    <source>
        <dbReference type="ARBA" id="ARBA00023002"/>
    </source>
</evidence>
<dbReference type="EMBL" id="WVTA01000005">
    <property type="protein sequence ID" value="KAK3210436.1"/>
    <property type="molecule type" value="Genomic_DNA"/>
</dbReference>
<protein>
    <recommendedName>
        <fullName evidence="4">NmrA-like domain-containing protein</fullName>
    </recommendedName>
</protein>
<sequence>MSSVVAVAGGTGKLGRAVVEFLVASGKYQVLVLTREASEVKTERLGAKVVSINYDSVDSIVQVLQENNIDTLLSTIDSTTGAASELTLIEAADRSTVTKRYIPSSWGIKYTPEAVKILTIPGGIRVADGKVASVDALQKTSLEYTTVINGFFLDYYVQPYIKSYLSPLTLAIDIANKAAAIPGSGNIPVVFTHTFDIAKFVVALLSQSTWEKESYIIGDKVTLNEFLAISEEARETKFDTTYDSLETLKSFQVTELPAHPAIYPFFPKQMLQSMFAVFGVLFEGGFFDLKPEKTLNDQFPEIKPRSVRELVNEAWKGK</sequence>
<keyword evidence="3" id="KW-0560">Oxidoreductase</keyword>
<dbReference type="GO" id="GO:0016491">
    <property type="term" value="F:oxidoreductase activity"/>
    <property type="evidence" value="ECO:0007669"/>
    <property type="project" value="UniProtKB-KW"/>
</dbReference>
<evidence type="ECO:0000256" key="2">
    <source>
        <dbReference type="ARBA" id="ARBA00022857"/>
    </source>
</evidence>
<dbReference type="InterPro" id="IPR008030">
    <property type="entry name" value="NmrA-like"/>
</dbReference>
<comment type="similarity">
    <text evidence="1">Belongs to the NmrA-type oxidoreductase family. Isoflavone reductase subfamily.</text>
</comment>
<dbReference type="Proteomes" id="UP001280581">
    <property type="component" value="Unassembled WGS sequence"/>
</dbReference>
<evidence type="ECO:0000256" key="1">
    <source>
        <dbReference type="ARBA" id="ARBA00005725"/>
    </source>
</evidence>
<comment type="caution">
    <text evidence="5">The sequence shown here is derived from an EMBL/GenBank/DDBJ whole genome shotgun (WGS) entry which is preliminary data.</text>
</comment>
<keyword evidence="2" id="KW-0521">NADP</keyword>
<proteinExistence type="inferred from homology"/>
<dbReference type="Gene3D" id="3.40.50.720">
    <property type="entry name" value="NAD(P)-binding Rossmann-like Domain"/>
    <property type="match status" value="1"/>
</dbReference>
<dbReference type="AlphaFoldDB" id="A0AAN6M097"/>
<accession>A0AAN6M097</accession>
<dbReference type="Gene3D" id="3.90.25.10">
    <property type="entry name" value="UDP-galactose 4-epimerase, domain 1"/>
    <property type="match status" value="1"/>
</dbReference>
<evidence type="ECO:0000313" key="5">
    <source>
        <dbReference type="EMBL" id="KAK3210436.1"/>
    </source>
</evidence>
<organism evidence="5 6">
    <name type="scientific">Pseudopithomyces chartarum</name>
    <dbReference type="NCBI Taxonomy" id="1892770"/>
    <lineage>
        <taxon>Eukaryota</taxon>
        <taxon>Fungi</taxon>
        <taxon>Dikarya</taxon>
        <taxon>Ascomycota</taxon>
        <taxon>Pezizomycotina</taxon>
        <taxon>Dothideomycetes</taxon>
        <taxon>Pleosporomycetidae</taxon>
        <taxon>Pleosporales</taxon>
        <taxon>Massarineae</taxon>
        <taxon>Didymosphaeriaceae</taxon>
        <taxon>Pseudopithomyces</taxon>
    </lineage>
</organism>
<name>A0AAN6M097_9PLEO</name>
<dbReference type="InterPro" id="IPR036291">
    <property type="entry name" value="NAD(P)-bd_dom_sf"/>
</dbReference>
<dbReference type="PANTHER" id="PTHR47706:SF4">
    <property type="entry name" value="NMRA-LIKE DOMAIN-CONTAINING PROTEIN"/>
    <property type="match status" value="1"/>
</dbReference>
<gene>
    <name evidence="5" type="ORF">GRF29_44g2729691</name>
</gene>
<keyword evidence="6" id="KW-1185">Reference proteome</keyword>
<evidence type="ECO:0000259" key="4">
    <source>
        <dbReference type="Pfam" id="PF05368"/>
    </source>
</evidence>
<evidence type="ECO:0000313" key="6">
    <source>
        <dbReference type="Proteomes" id="UP001280581"/>
    </source>
</evidence>